<reference evidence="2 3" key="1">
    <citation type="submission" date="2017-07" db="EMBL/GenBank/DDBJ databases">
        <title>Tetzosporium hominis gen.nov. sp.nov.</title>
        <authorList>
            <person name="Tetz G."/>
            <person name="Tetz V."/>
        </authorList>
    </citation>
    <scope>NUCLEOTIDE SEQUENCE [LARGE SCALE GENOMIC DNA]</scope>
    <source>
        <strain evidence="2 3">VT-49</strain>
    </source>
</reference>
<dbReference type="InterPro" id="IPR000182">
    <property type="entry name" value="GNAT_dom"/>
</dbReference>
<sequence length="191" mass="22342">MNLQKNGVTLRPLVQTDIDLLWETFEPEVYQHMLTKVERKEQLAGWLQYAIDRMHLHQDVLVFGVVDEMSQQLVGTTRLYDIDRQHRSAEIGATIYAKSAQRTHINTTCKFLLLSYAFEELDLVRVQIRTDAENLASQRAIERIGFVKEGYLRNEKIRSTGKPRNTYLYSMIDSEWKGAKEDLLLLMNKYT</sequence>
<organism evidence="2 3">
    <name type="scientific">Tetzosporium hominis</name>
    <dbReference type="NCBI Taxonomy" id="2020506"/>
    <lineage>
        <taxon>Bacteria</taxon>
        <taxon>Bacillati</taxon>
        <taxon>Bacillota</taxon>
        <taxon>Bacilli</taxon>
        <taxon>Bacillales</taxon>
        <taxon>Caryophanaceae</taxon>
        <taxon>Tetzosporium</taxon>
    </lineage>
</organism>
<feature type="domain" description="N-acetyltransferase" evidence="1">
    <location>
        <begin position="8"/>
        <end position="173"/>
    </location>
</feature>
<dbReference type="SUPFAM" id="SSF55729">
    <property type="entry name" value="Acyl-CoA N-acyltransferases (Nat)"/>
    <property type="match status" value="1"/>
</dbReference>
<evidence type="ECO:0000259" key="1">
    <source>
        <dbReference type="PROSITE" id="PS51186"/>
    </source>
</evidence>
<dbReference type="InterPro" id="IPR016181">
    <property type="entry name" value="Acyl_CoA_acyltransferase"/>
</dbReference>
<keyword evidence="2" id="KW-0808">Transferase</keyword>
<evidence type="ECO:0000313" key="3">
    <source>
        <dbReference type="Proteomes" id="UP000217065"/>
    </source>
</evidence>
<dbReference type="GO" id="GO:0016747">
    <property type="term" value="F:acyltransferase activity, transferring groups other than amino-acyl groups"/>
    <property type="evidence" value="ECO:0007669"/>
    <property type="project" value="InterPro"/>
</dbReference>
<evidence type="ECO:0000313" key="2">
    <source>
        <dbReference type="EMBL" id="OZS77337.1"/>
    </source>
</evidence>
<protein>
    <submittedName>
        <fullName evidence="2">GNAT family N-acetyltransferase</fullName>
    </submittedName>
</protein>
<dbReference type="Gene3D" id="3.40.630.30">
    <property type="match status" value="1"/>
</dbReference>
<dbReference type="AlphaFoldDB" id="A0A264W2S4"/>
<dbReference type="OrthoDB" id="9795199at2"/>
<dbReference type="PROSITE" id="PS51186">
    <property type="entry name" value="GNAT"/>
    <property type="match status" value="1"/>
</dbReference>
<proteinExistence type="predicted"/>
<name>A0A264W2S4_9BACL</name>
<dbReference type="PANTHER" id="PTHR43610:SF1">
    <property type="entry name" value="N-ACETYLTRANSFERASE DOMAIN-CONTAINING PROTEIN"/>
    <property type="match status" value="1"/>
</dbReference>
<dbReference type="Proteomes" id="UP000217065">
    <property type="component" value="Unassembled WGS sequence"/>
</dbReference>
<dbReference type="EMBL" id="NOKQ01000253">
    <property type="protein sequence ID" value="OZS77337.1"/>
    <property type="molecule type" value="Genomic_DNA"/>
</dbReference>
<accession>A0A264W2S4</accession>
<comment type="caution">
    <text evidence="2">The sequence shown here is derived from an EMBL/GenBank/DDBJ whole genome shotgun (WGS) entry which is preliminary data.</text>
</comment>
<keyword evidence="3" id="KW-1185">Reference proteome</keyword>
<gene>
    <name evidence="2" type="ORF">CF394_11825</name>
</gene>
<dbReference type="RefSeq" id="WP_094943894.1">
    <property type="nucleotide sequence ID" value="NZ_NOKQ01000253.1"/>
</dbReference>
<dbReference type="PANTHER" id="PTHR43610">
    <property type="entry name" value="BLL6696 PROTEIN"/>
    <property type="match status" value="1"/>
</dbReference>
<dbReference type="Pfam" id="PF13302">
    <property type="entry name" value="Acetyltransf_3"/>
    <property type="match status" value="1"/>
</dbReference>